<dbReference type="InterPro" id="IPR006527">
    <property type="entry name" value="F-box-assoc_dom_typ1"/>
</dbReference>
<evidence type="ECO:0000259" key="1">
    <source>
        <dbReference type="Pfam" id="PF07734"/>
    </source>
</evidence>
<dbReference type="AlphaFoldDB" id="A0A7C8ZGX1"/>
<organism evidence="2">
    <name type="scientific">Opuntia streptacantha</name>
    <name type="common">Prickly pear cactus</name>
    <name type="synonym">Opuntia cardona</name>
    <dbReference type="NCBI Taxonomy" id="393608"/>
    <lineage>
        <taxon>Eukaryota</taxon>
        <taxon>Viridiplantae</taxon>
        <taxon>Streptophyta</taxon>
        <taxon>Embryophyta</taxon>
        <taxon>Tracheophyta</taxon>
        <taxon>Spermatophyta</taxon>
        <taxon>Magnoliopsida</taxon>
        <taxon>eudicotyledons</taxon>
        <taxon>Gunneridae</taxon>
        <taxon>Pentapetalae</taxon>
        <taxon>Caryophyllales</taxon>
        <taxon>Cactineae</taxon>
        <taxon>Cactaceae</taxon>
        <taxon>Opuntioideae</taxon>
        <taxon>Opuntia</taxon>
    </lineage>
</organism>
<sequence>MKKGVFAKGFMHWIHYDSSLVPKRRNYTHLASFNFNSEKFTYSRLPGDRDDDGGEILAFPFILGDSFAILDMTSASTCIWVLRRCDNGWDSWTKCYTGGFRFRHFRVLPAT</sequence>
<reference evidence="2" key="2">
    <citation type="submission" date="2020-07" db="EMBL/GenBank/DDBJ databases">
        <authorList>
            <person name="Vera ALvarez R."/>
            <person name="Arias-Moreno D.M."/>
            <person name="Jimenez-Jacinto V."/>
            <person name="Jimenez-Bremont J.F."/>
            <person name="Swaminathan K."/>
            <person name="Moose S.P."/>
            <person name="Guerrero-Gonzalez M.L."/>
            <person name="Marino-Ramirez L."/>
            <person name="Landsman D."/>
            <person name="Rodriguez-Kessler M."/>
            <person name="Delgado-Sanchez P."/>
        </authorList>
    </citation>
    <scope>NUCLEOTIDE SEQUENCE</scope>
    <source>
        <tissue evidence="2">Cladode</tissue>
    </source>
</reference>
<dbReference type="Pfam" id="PF07734">
    <property type="entry name" value="FBA_1"/>
    <property type="match status" value="1"/>
</dbReference>
<proteinExistence type="predicted"/>
<protein>
    <recommendedName>
        <fullName evidence="1">F-box associated beta-propeller type 1 domain-containing protein</fullName>
    </recommendedName>
</protein>
<evidence type="ECO:0000313" key="2">
    <source>
        <dbReference type="EMBL" id="MBA4642934.1"/>
    </source>
</evidence>
<reference evidence="2" key="1">
    <citation type="journal article" date="2013" name="J. Plant Res.">
        <title>Effect of fungi and light on seed germination of three Opuntia species from semiarid lands of central Mexico.</title>
        <authorList>
            <person name="Delgado-Sanchez P."/>
            <person name="Jimenez-Bremont J.F."/>
            <person name="Guerrero-Gonzalez Mde L."/>
            <person name="Flores J."/>
        </authorList>
    </citation>
    <scope>NUCLEOTIDE SEQUENCE</scope>
    <source>
        <tissue evidence="2">Cladode</tissue>
    </source>
</reference>
<name>A0A7C8ZGX1_OPUST</name>
<dbReference type="EMBL" id="GISG01130441">
    <property type="protein sequence ID" value="MBA4642934.1"/>
    <property type="molecule type" value="Transcribed_RNA"/>
</dbReference>
<feature type="domain" description="F-box associated beta-propeller type 1" evidence="1">
    <location>
        <begin position="3"/>
        <end position="97"/>
    </location>
</feature>
<accession>A0A7C8ZGX1</accession>